<protein>
    <submittedName>
        <fullName evidence="3">26672_t:CDS:1</fullName>
    </submittedName>
</protein>
<name>A0A9N8W5W8_9GLOM</name>
<sequence>MKFLPISSLFIFVLVAFNFVSAQQPAVPAPQNVSSACQQEVIKLASSSDLNSCASFIKLYALQNKTMQSAASLTPIYDSYCAAPKCNDNITSADAVELQTQCQSELAMKDPTTSYLHTILVLNSPVKDSLCFKNSSGGYCDMDDNSAAVLNYLLGLNYTQPTDLSCSDCNKAIFNTFANYFKSNPQSVTTLSIDPTSFENFVISKCGSSFLDGTVPNTTSAPKKIKALFDLIYEYPKV</sequence>
<dbReference type="EMBL" id="CAJVPY010000488">
    <property type="protein sequence ID" value="CAG8476149.1"/>
    <property type="molecule type" value="Genomic_DNA"/>
</dbReference>
<organism evidence="3 4">
    <name type="scientific">Dentiscutata erythropus</name>
    <dbReference type="NCBI Taxonomy" id="1348616"/>
    <lineage>
        <taxon>Eukaryota</taxon>
        <taxon>Fungi</taxon>
        <taxon>Fungi incertae sedis</taxon>
        <taxon>Mucoromycota</taxon>
        <taxon>Glomeromycotina</taxon>
        <taxon>Glomeromycetes</taxon>
        <taxon>Diversisporales</taxon>
        <taxon>Gigasporaceae</taxon>
        <taxon>Dentiscutata</taxon>
    </lineage>
</organism>
<feature type="signal peptide" evidence="1">
    <location>
        <begin position="1"/>
        <end position="22"/>
    </location>
</feature>
<evidence type="ECO:0000313" key="4">
    <source>
        <dbReference type="Proteomes" id="UP000789405"/>
    </source>
</evidence>
<dbReference type="Pfam" id="PF24855">
    <property type="entry name" value="DUF7729"/>
    <property type="match status" value="1"/>
</dbReference>
<gene>
    <name evidence="3" type="ORF">DERYTH_LOCUS1697</name>
</gene>
<feature type="domain" description="DUF7729" evidence="2">
    <location>
        <begin position="32"/>
        <end position="212"/>
    </location>
</feature>
<accession>A0A9N8W5W8</accession>
<proteinExistence type="predicted"/>
<comment type="caution">
    <text evidence="3">The sequence shown here is derived from an EMBL/GenBank/DDBJ whole genome shotgun (WGS) entry which is preliminary data.</text>
</comment>
<evidence type="ECO:0000313" key="3">
    <source>
        <dbReference type="EMBL" id="CAG8476149.1"/>
    </source>
</evidence>
<dbReference type="PANTHER" id="PTHR34862:SF1">
    <property type="entry name" value="SPARK DOMAIN-CONTAINING PROTEIN"/>
    <property type="match status" value="1"/>
</dbReference>
<reference evidence="3" key="1">
    <citation type="submission" date="2021-06" db="EMBL/GenBank/DDBJ databases">
        <authorList>
            <person name="Kallberg Y."/>
            <person name="Tangrot J."/>
            <person name="Rosling A."/>
        </authorList>
    </citation>
    <scope>NUCLEOTIDE SEQUENCE</scope>
    <source>
        <strain evidence="3">MA453B</strain>
    </source>
</reference>
<dbReference type="PANTHER" id="PTHR34862">
    <property type="entry name" value="SPARK DOMAIN-CONTAINING PROTEIN"/>
    <property type="match status" value="1"/>
</dbReference>
<evidence type="ECO:0000256" key="1">
    <source>
        <dbReference type="SAM" id="SignalP"/>
    </source>
</evidence>
<dbReference type="OrthoDB" id="2536450at2759"/>
<evidence type="ECO:0000259" key="2">
    <source>
        <dbReference type="Pfam" id="PF24855"/>
    </source>
</evidence>
<keyword evidence="1" id="KW-0732">Signal</keyword>
<dbReference type="InterPro" id="IPR056146">
    <property type="entry name" value="DUF7729"/>
</dbReference>
<dbReference type="AlphaFoldDB" id="A0A9N8W5W8"/>
<dbReference type="Proteomes" id="UP000789405">
    <property type="component" value="Unassembled WGS sequence"/>
</dbReference>
<keyword evidence="4" id="KW-1185">Reference proteome</keyword>
<feature type="chain" id="PRO_5040299291" evidence="1">
    <location>
        <begin position="23"/>
        <end position="238"/>
    </location>
</feature>